<comment type="caution">
    <text evidence="1">The sequence shown here is derived from an EMBL/GenBank/DDBJ whole genome shotgun (WGS) entry which is preliminary data.</text>
</comment>
<protein>
    <submittedName>
        <fullName evidence="1">Uncharacterized protein</fullName>
    </submittedName>
</protein>
<gene>
    <name evidence="1" type="ORF">H6A60_12040</name>
</gene>
<organism evidence="1 2">
    <name type="scientific">Sutterella massiliensis</name>
    <dbReference type="NCBI Taxonomy" id="1816689"/>
    <lineage>
        <taxon>Bacteria</taxon>
        <taxon>Pseudomonadati</taxon>
        <taxon>Pseudomonadota</taxon>
        <taxon>Betaproteobacteria</taxon>
        <taxon>Burkholderiales</taxon>
        <taxon>Sutterellaceae</taxon>
        <taxon>Sutterella</taxon>
    </lineage>
</organism>
<accession>A0ABS2DV08</accession>
<sequence>MKKKMELSRIKEFATEWGFADVKFLVQWRGYDVYDGILAPEKEGCYIGLPRFILSNDQEIRMTEFPNEYKEIADIVYPREEDDEEEDEYRLET</sequence>
<dbReference type="Proteomes" id="UP000715095">
    <property type="component" value="Unassembled WGS sequence"/>
</dbReference>
<keyword evidence="2" id="KW-1185">Reference proteome</keyword>
<name>A0ABS2DV08_9BURK</name>
<proteinExistence type="predicted"/>
<reference evidence="1 2" key="1">
    <citation type="journal article" date="2021" name="Sci. Rep.">
        <title>The distribution of antibiotic resistance genes in chicken gut microbiota commensals.</title>
        <authorList>
            <person name="Juricova H."/>
            <person name="Matiasovicova J."/>
            <person name="Kubasova T."/>
            <person name="Cejkova D."/>
            <person name="Rychlik I."/>
        </authorList>
    </citation>
    <scope>NUCLEOTIDE SEQUENCE [LARGE SCALE GENOMIC DNA]</scope>
    <source>
        <strain evidence="1 2">An829</strain>
    </source>
</reference>
<evidence type="ECO:0000313" key="1">
    <source>
        <dbReference type="EMBL" id="MBM6705196.1"/>
    </source>
</evidence>
<dbReference type="EMBL" id="JACJJC010000193">
    <property type="protein sequence ID" value="MBM6705196.1"/>
    <property type="molecule type" value="Genomic_DNA"/>
</dbReference>
<evidence type="ECO:0000313" key="2">
    <source>
        <dbReference type="Proteomes" id="UP000715095"/>
    </source>
</evidence>